<evidence type="ECO:0000313" key="2">
    <source>
        <dbReference type="Proteomes" id="UP000095283"/>
    </source>
</evidence>
<dbReference type="Gene3D" id="1.25.40.570">
    <property type="match status" value="1"/>
</dbReference>
<dbReference type="AlphaFoldDB" id="A0A1I7XQC4"/>
<reference evidence="3" key="1">
    <citation type="submission" date="2016-11" db="UniProtKB">
        <authorList>
            <consortium name="WormBaseParasite"/>
        </authorList>
    </citation>
    <scope>IDENTIFICATION</scope>
</reference>
<feature type="chain" id="PRO_5009311422" evidence="1">
    <location>
        <begin position="20"/>
        <end position="536"/>
    </location>
</feature>
<protein>
    <submittedName>
        <fullName evidence="3">TPR_REGION domain-containing protein</fullName>
    </submittedName>
</protein>
<name>A0A1I7XQC4_HETBA</name>
<evidence type="ECO:0000313" key="3">
    <source>
        <dbReference type="WBParaSite" id="Hba_19997"/>
    </source>
</evidence>
<keyword evidence="2" id="KW-1185">Reference proteome</keyword>
<feature type="signal peptide" evidence="1">
    <location>
        <begin position="1"/>
        <end position="19"/>
    </location>
</feature>
<dbReference type="PANTHER" id="PTHR36520">
    <property type="entry name" value="PROTEIN CBG13000-RELATED"/>
    <property type="match status" value="1"/>
</dbReference>
<dbReference type="PANTHER" id="PTHR36520:SF4">
    <property type="entry name" value="DUF3421 DOMAIN-CONTAINING PROTEIN"/>
    <property type="match status" value="1"/>
</dbReference>
<proteinExistence type="predicted"/>
<accession>A0A1I7XQC4</accession>
<organism evidence="2 3">
    <name type="scientific">Heterorhabditis bacteriophora</name>
    <name type="common">Entomopathogenic nematode worm</name>
    <dbReference type="NCBI Taxonomy" id="37862"/>
    <lineage>
        <taxon>Eukaryota</taxon>
        <taxon>Metazoa</taxon>
        <taxon>Ecdysozoa</taxon>
        <taxon>Nematoda</taxon>
        <taxon>Chromadorea</taxon>
        <taxon>Rhabditida</taxon>
        <taxon>Rhabditina</taxon>
        <taxon>Rhabditomorpha</taxon>
        <taxon>Strongyloidea</taxon>
        <taxon>Heterorhabditidae</taxon>
        <taxon>Heterorhabditis</taxon>
    </lineage>
</organism>
<evidence type="ECO:0000256" key="1">
    <source>
        <dbReference type="SAM" id="SignalP"/>
    </source>
</evidence>
<dbReference type="WBParaSite" id="Hba_19997">
    <property type="protein sequence ID" value="Hba_19997"/>
    <property type="gene ID" value="Hba_19997"/>
</dbReference>
<sequence length="536" mass="59793">MSLSLVLSILGVAIGFSDSITYRRLRRQAYPPNPAPFQARVEDYNLPPSYQAGKFSLINFPHPGRDASSLSPVFPFTSEFNNGLDINPGSRVTVDGNLNVPILGWGIWDYKEIKNIVGGVKVGRPNTRVGFGSLQRPTNVLGISADTISALARDGNFNQARESVPSIPVSVLPGNFVPLRCKPPFCNPFIHNLAFGVDVEPGDDYLFDGGFDFPIPLGPSGVGVRFPMSGKAKEVVVGRIPYGYEPIKCKPPYCNPFVHHAGVAVEVEQGDDTFFIGGIDFPLPLGENGAGIRFPLSGAIEAEYEDDTGSEPDVDLENQYYNAKGLKSEGKMSEAIVNFEKVLALEGEMGEWGFKALKQMVKITFNLNDFEAMLEHYQRLLKYIKSAVTKNYSEKSINSILDYISTSRQMELLQKFYETTLDALKDSKNERLWFKTNTKLGKLYFDMREFCKLEKILRQLKTSCKNEQGEEDQKKGTQLLEIYALEIQMYTEQKNNKALKRLYELAQQAIQSKSAIPHPLILGVIRGIDESKLPNI</sequence>
<keyword evidence="1" id="KW-0732">Signal</keyword>
<dbReference type="Proteomes" id="UP000095283">
    <property type="component" value="Unplaced"/>
</dbReference>